<dbReference type="AlphaFoldDB" id="A0A7J7I164"/>
<evidence type="ECO:0000313" key="1">
    <source>
        <dbReference type="EMBL" id="KAF5958495.1"/>
    </source>
</evidence>
<comment type="caution">
    <text evidence="1">The sequence shown here is derived from an EMBL/GenBank/DDBJ whole genome shotgun (WGS) entry which is preliminary data.</text>
</comment>
<dbReference type="Proteomes" id="UP000593564">
    <property type="component" value="Unassembled WGS sequence"/>
</dbReference>
<gene>
    <name evidence="1" type="ORF">HYC85_005720</name>
</gene>
<dbReference type="EMBL" id="JACBKZ010000002">
    <property type="protein sequence ID" value="KAF5958495.1"/>
    <property type="molecule type" value="Genomic_DNA"/>
</dbReference>
<sequence length="56" mass="6753">MCLLYSRFLGSMFLRVKRYHLLEAKMNFLRNQKGLGFRYKVGWPFGFHCANLEKVH</sequence>
<keyword evidence="2" id="KW-1185">Reference proteome</keyword>
<name>A0A7J7I164_CAMSI</name>
<evidence type="ECO:0000313" key="2">
    <source>
        <dbReference type="Proteomes" id="UP000593564"/>
    </source>
</evidence>
<protein>
    <submittedName>
        <fullName evidence="1">Uncharacterized protein</fullName>
    </submittedName>
</protein>
<accession>A0A7J7I164</accession>
<reference evidence="1 2" key="2">
    <citation type="submission" date="2020-07" db="EMBL/GenBank/DDBJ databases">
        <title>Genome assembly of wild tea tree DASZ reveals pedigree and selection history of tea varieties.</title>
        <authorList>
            <person name="Zhang W."/>
        </authorList>
    </citation>
    <scope>NUCLEOTIDE SEQUENCE [LARGE SCALE GENOMIC DNA]</scope>
    <source>
        <strain evidence="2">cv. G240</strain>
        <tissue evidence="1">Leaf</tissue>
    </source>
</reference>
<reference evidence="2" key="1">
    <citation type="journal article" date="2020" name="Nat. Commun.">
        <title>Genome assembly of wild tea tree DASZ reveals pedigree and selection history of tea varieties.</title>
        <authorList>
            <person name="Zhang W."/>
            <person name="Zhang Y."/>
            <person name="Qiu H."/>
            <person name="Guo Y."/>
            <person name="Wan H."/>
            <person name="Zhang X."/>
            <person name="Scossa F."/>
            <person name="Alseekh S."/>
            <person name="Zhang Q."/>
            <person name="Wang P."/>
            <person name="Xu L."/>
            <person name="Schmidt M.H."/>
            <person name="Jia X."/>
            <person name="Li D."/>
            <person name="Zhu A."/>
            <person name="Guo F."/>
            <person name="Chen W."/>
            <person name="Ni D."/>
            <person name="Usadel B."/>
            <person name="Fernie A.R."/>
            <person name="Wen W."/>
        </authorList>
    </citation>
    <scope>NUCLEOTIDE SEQUENCE [LARGE SCALE GENOMIC DNA]</scope>
    <source>
        <strain evidence="2">cv. G240</strain>
    </source>
</reference>
<proteinExistence type="predicted"/>
<organism evidence="1 2">
    <name type="scientific">Camellia sinensis</name>
    <name type="common">Tea plant</name>
    <name type="synonym">Thea sinensis</name>
    <dbReference type="NCBI Taxonomy" id="4442"/>
    <lineage>
        <taxon>Eukaryota</taxon>
        <taxon>Viridiplantae</taxon>
        <taxon>Streptophyta</taxon>
        <taxon>Embryophyta</taxon>
        <taxon>Tracheophyta</taxon>
        <taxon>Spermatophyta</taxon>
        <taxon>Magnoliopsida</taxon>
        <taxon>eudicotyledons</taxon>
        <taxon>Gunneridae</taxon>
        <taxon>Pentapetalae</taxon>
        <taxon>asterids</taxon>
        <taxon>Ericales</taxon>
        <taxon>Theaceae</taxon>
        <taxon>Camellia</taxon>
    </lineage>
</organism>